<sequence>MAKTKPSSEITINLTGAAALADKITLKRTTANTSYNGNSRTRTTQTESMSMIKNEDGTTSRKMRKTESMTITDGVSEPTKGGRKSAATAGTTNRVTATASTRGGGSRVIELDEPAPVKKQSYGGVSYGGVSKPAQPARRPQYNNSNSNRNSYNNNSQALVRASQEVVPSSYGRNNNRNGGQVYYTNNNGAVGFPRTEYNTGYSDTASFNRGGYGSISSHGGYFHEPIVARTGYAVAELENERGTDKYGRQAVYIDSDDDEDDDDQVIGYFEDEEDEDDQVIGYVEADEYYGNQGLGEDDDLDQPW</sequence>
<feature type="compositionally biased region" description="Low complexity" evidence="1">
    <location>
        <begin position="142"/>
        <end position="153"/>
    </location>
</feature>
<accession>A0A3N4IA27</accession>
<dbReference type="AlphaFoldDB" id="A0A3N4IA27"/>
<feature type="compositionally biased region" description="Polar residues" evidence="1">
    <location>
        <begin position="27"/>
        <end position="51"/>
    </location>
</feature>
<dbReference type="Proteomes" id="UP000275078">
    <property type="component" value="Unassembled WGS sequence"/>
</dbReference>
<evidence type="ECO:0000256" key="1">
    <source>
        <dbReference type="SAM" id="MobiDB-lite"/>
    </source>
</evidence>
<dbReference type="EMBL" id="ML119709">
    <property type="protein sequence ID" value="RPA78604.1"/>
    <property type="molecule type" value="Genomic_DNA"/>
</dbReference>
<evidence type="ECO:0000313" key="3">
    <source>
        <dbReference type="Proteomes" id="UP000275078"/>
    </source>
</evidence>
<keyword evidence="3" id="KW-1185">Reference proteome</keyword>
<protein>
    <submittedName>
        <fullName evidence="2">Uncharacterized protein</fullName>
    </submittedName>
</protein>
<name>A0A3N4IA27_ASCIM</name>
<proteinExistence type="predicted"/>
<feature type="compositionally biased region" description="Low complexity" evidence="1">
    <location>
        <begin position="121"/>
        <end position="131"/>
    </location>
</feature>
<gene>
    <name evidence="2" type="ORF">BJ508DRAFT_329081</name>
</gene>
<feature type="compositionally biased region" description="Polar residues" evidence="1">
    <location>
        <begin position="88"/>
        <end position="101"/>
    </location>
</feature>
<reference evidence="2 3" key="1">
    <citation type="journal article" date="2018" name="Nat. Ecol. Evol.">
        <title>Pezizomycetes genomes reveal the molecular basis of ectomycorrhizal truffle lifestyle.</title>
        <authorList>
            <person name="Murat C."/>
            <person name="Payen T."/>
            <person name="Noel B."/>
            <person name="Kuo A."/>
            <person name="Morin E."/>
            <person name="Chen J."/>
            <person name="Kohler A."/>
            <person name="Krizsan K."/>
            <person name="Balestrini R."/>
            <person name="Da Silva C."/>
            <person name="Montanini B."/>
            <person name="Hainaut M."/>
            <person name="Levati E."/>
            <person name="Barry K.W."/>
            <person name="Belfiori B."/>
            <person name="Cichocki N."/>
            <person name="Clum A."/>
            <person name="Dockter R.B."/>
            <person name="Fauchery L."/>
            <person name="Guy J."/>
            <person name="Iotti M."/>
            <person name="Le Tacon F."/>
            <person name="Lindquist E.A."/>
            <person name="Lipzen A."/>
            <person name="Malagnac F."/>
            <person name="Mello A."/>
            <person name="Molinier V."/>
            <person name="Miyauchi S."/>
            <person name="Poulain J."/>
            <person name="Riccioni C."/>
            <person name="Rubini A."/>
            <person name="Sitrit Y."/>
            <person name="Splivallo R."/>
            <person name="Traeger S."/>
            <person name="Wang M."/>
            <person name="Zifcakova L."/>
            <person name="Wipf D."/>
            <person name="Zambonelli A."/>
            <person name="Paolocci F."/>
            <person name="Nowrousian M."/>
            <person name="Ottonello S."/>
            <person name="Baldrian P."/>
            <person name="Spatafora J.W."/>
            <person name="Henrissat B."/>
            <person name="Nagy L.G."/>
            <person name="Aury J.M."/>
            <person name="Wincker P."/>
            <person name="Grigoriev I.V."/>
            <person name="Bonfante P."/>
            <person name="Martin F.M."/>
        </authorList>
    </citation>
    <scope>NUCLEOTIDE SEQUENCE [LARGE SCALE GENOMIC DNA]</scope>
    <source>
        <strain evidence="2 3">RN42</strain>
    </source>
</reference>
<feature type="region of interest" description="Disordered" evidence="1">
    <location>
        <begin position="25"/>
        <end position="153"/>
    </location>
</feature>
<organism evidence="2 3">
    <name type="scientific">Ascobolus immersus RN42</name>
    <dbReference type="NCBI Taxonomy" id="1160509"/>
    <lineage>
        <taxon>Eukaryota</taxon>
        <taxon>Fungi</taxon>
        <taxon>Dikarya</taxon>
        <taxon>Ascomycota</taxon>
        <taxon>Pezizomycotina</taxon>
        <taxon>Pezizomycetes</taxon>
        <taxon>Pezizales</taxon>
        <taxon>Ascobolaceae</taxon>
        <taxon>Ascobolus</taxon>
    </lineage>
</organism>
<evidence type="ECO:0000313" key="2">
    <source>
        <dbReference type="EMBL" id="RPA78604.1"/>
    </source>
</evidence>